<gene>
    <name evidence="1" type="ORF">QFC22_005438</name>
</gene>
<protein>
    <submittedName>
        <fullName evidence="1">Uncharacterized protein</fullName>
    </submittedName>
</protein>
<evidence type="ECO:0000313" key="1">
    <source>
        <dbReference type="EMBL" id="KAJ9115108.1"/>
    </source>
</evidence>
<dbReference type="EMBL" id="JASBWU010000017">
    <property type="protein sequence ID" value="KAJ9115108.1"/>
    <property type="molecule type" value="Genomic_DNA"/>
</dbReference>
<organism evidence="1 2">
    <name type="scientific">Naganishia vaughanmartiniae</name>
    <dbReference type="NCBI Taxonomy" id="1424756"/>
    <lineage>
        <taxon>Eukaryota</taxon>
        <taxon>Fungi</taxon>
        <taxon>Dikarya</taxon>
        <taxon>Basidiomycota</taxon>
        <taxon>Agaricomycotina</taxon>
        <taxon>Tremellomycetes</taxon>
        <taxon>Filobasidiales</taxon>
        <taxon>Filobasidiaceae</taxon>
        <taxon>Naganishia</taxon>
    </lineage>
</organism>
<sequence>MAVNPTEIWENFIDGLRQVPKTDLDRLGRLNEAYAALETVPRTEAEADKRIALLKEFEDEKQTSETQARLFVRAKEQLEQMLLLSQNPPPPAPPPAEITKRKRRVSPPSGRLSPAVGGSSSAPIVGSGRSTSPLPSTLSAGPHGFSHQRDSGTPTSNRQKEARARKKDMIQAQLPLQRGRRVAFKMSSRAAGNPIVPELDITGEASETGWILAEIEGNIGADRNRKIKFNTTMRAIFPLPDLHADPSSPTHPNKYEDFPAGTRVLAIYPDTSSFYRGVVVHPPVPGTASGHPVAKATSGSVPGKYIVEFDDDNNQQQQVNWDLVFEVGELKVLR</sequence>
<evidence type="ECO:0000313" key="2">
    <source>
        <dbReference type="Proteomes" id="UP001243375"/>
    </source>
</evidence>
<accession>A0ACC2WUD0</accession>
<name>A0ACC2WUD0_9TREE</name>
<comment type="caution">
    <text evidence="1">The sequence shown here is derived from an EMBL/GenBank/DDBJ whole genome shotgun (WGS) entry which is preliminary data.</text>
</comment>
<keyword evidence="2" id="KW-1185">Reference proteome</keyword>
<dbReference type="Proteomes" id="UP001243375">
    <property type="component" value="Unassembled WGS sequence"/>
</dbReference>
<proteinExistence type="predicted"/>
<reference evidence="1" key="1">
    <citation type="submission" date="2023-04" db="EMBL/GenBank/DDBJ databases">
        <title>Draft Genome sequencing of Naganishia species isolated from polar environments using Oxford Nanopore Technology.</title>
        <authorList>
            <person name="Leo P."/>
            <person name="Venkateswaran K."/>
        </authorList>
    </citation>
    <scope>NUCLEOTIDE SEQUENCE</scope>
    <source>
        <strain evidence="1">MNA-CCFEE 5425</strain>
    </source>
</reference>